<evidence type="ECO:0000256" key="10">
    <source>
        <dbReference type="ARBA" id="ARBA00066503"/>
    </source>
</evidence>
<organism evidence="14 15">
    <name type="scientific">Mediterraneibacter butyricigenes</name>
    <dbReference type="NCBI Taxonomy" id="2316025"/>
    <lineage>
        <taxon>Bacteria</taxon>
        <taxon>Bacillati</taxon>
        <taxon>Bacillota</taxon>
        <taxon>Clostridia</taxon>
        <taxon>Lachnospirales</taxon>
        <taxon>Lachnospiraceae</taxon>
        <taxon>Mediterraneibacter</taxon>
    </lineage>
</organism>
<dbReference type="InterPro" id="IPR042118">
    <property type="entry name" value="QueA_dom1"/>
</dbReference>
<dbReference type="FunFam" id="3.40.1780.10:FF:000001">
    <property type="entry name" value="S-adenosylmethionine:tRNA ribosyltransferase-isomerase"/>
    <property type="match status" value="1"/>
</dbReference>
<evidence type="ECO:0000256" key="6">
    <source>
        <dbReference type="ARBA" id="ARBA00022691"/>
    </source>
</evidence>
<comment type="function">
    <text evidence="13">Transfers and isomerizes the ribose moiety from AdoMet to the 7-aminomethyl group of 7-deazaguanine (preQ1-tRNA) to give epoxyqueuosine (oQ-tRNA).</text>
</comment>
<dbReference type="Gene3D" id="3.40.1780.10">
    <property type="entry name" value="QueA-like"/>
    <property type="match status" value="1"/>
</dbReference>
<comment type="pathway">
    <text evidence="2 13">tRNA modification; tRNA-queuosine biosynthesis.</text>
</comment>
<dbReference type="PANTHER" id="PTHR30307">
    <property type="entry name" value="S-ADENOSYLMETHIONINE:TRNA RIBOSYLTRANSFERASE-ISOMERASE"/>
    <property type="match status" value="1"/>
</dbReference>
<comment type="subcellular location">
    <subcellularLocation>
        <location evidence="1 13">Cytoplasm</location>
    </subcellularLocation>
</comment>
<accession>A0A391PE89</accession>
<dbReference type="UniPathway" id="UPA00392"/>
<dbReference type="AlphaFoldDB" id="A0A391PE89"/>
<evidence type="ECO:0000313" key="14">
    <source>
        <dbReference type="EMBL" id="GCA68013.1"/>
    </source>
</evidence>
<keyword evidence="4 13" id="KW-0963">Cytoplasm</keyword>
<keyword evidence="5 13" id="KW-0808">Transferase</keyword>
<dbReference type="Pfam" id="PF02547">
    <property type="entry name" value="Queuosine_synth"/>
    <property type="match status" value="1"/>
</dbReference>
<dbReference type="GO" id="GO:0008616">
    <property type="term" value="P:tRNA queuosine(34) biosynthetic process"/>
    <property type="evidence" value="ECO:0007669"/>
    <property type="project" value="UniProtKB-UniRule"/>
</dbReference>
<evidence type="ECO:0000256" key="9">
    <source>
        <dbReference type="ARBA" id="ARBA00061210"/>
    </source>
</evidence>
<dbReference type="PANTHER" id="PTHR30307:SF0">
    <property type="entry name" value="S-ADENOSYLMETHIONINE:TRNA RIBOSYLTRANSFERASE-ISOMERASE"/>
    <property type="match status" value="1"/>
</dbReference>
<evidence type="ECO:0000256" key="12">
    <source>
        <dbReference type="ARBA" id="ARBA00076160"/>
    </source>
</evidence>
<keyword evidence="15" id="KW-1185">Reference proteome</keyword>
<dbReference type="EMBL" id="BHGK01000001">
    <property type="protein sequence ID" value="GCA68013.1"/>
    <property type="molecule type" value="Genomic_DNA"/>
</dbReference>
<sequence>MKTSDFYYDLPEELIAQDPLEDRSSSRMLVLNKVTGEWEHRVFKDIIDYLNPGDCLVINDTKVIPARLIGVKPDTGAKIEVLLLKRKEKDVWEALVRPGRKLRPGAKVSFGEGLLTGEILEIAEEGNRLIKFHYDGIFEEILDQLGQMPLPPYIKHQLKERERYNTVYAVHEGSAAAPTAGLHFTPELLEQIEKKGIDIARITLHVGLGTFRPVKADEIQDHHMHSEYYEISEEAAQKVNATKERGGRVICVGTTSCRTVESAADENGRLKACSGWTEIFIYPGYKFKILDGLITNFHLPESTLVMLVSALAGREHILAAYEEAVKERYRFFSFGDAMYIGTTPNQTNVGSSQESEKSK</sequence>
<keyword evidence="7 13" id="KW-0671">Queuosine biosynthesis</keyword>
<name>A0A391PE89_9FIRM</name>
<dbReference type="InterPro" id="IPR036100">
    <property type="entry name" value="QueA_sf"/>
</dbReference>
<dbReference type="GO" id="GO:0005737">
    <property type="term" value="C:cytoplasm"/>
    <property type="evidence" value="ECO:0007669"/>
    <property type="project" value="UniProtKB-SubCell"/>
</dbReference>
<evidence type="ECO:0000256" key="4">
    <source>
        <dbReference type="ARBA" id="ARBA00022490"/>
    </source>
</evidence>
<dbReference type="HAMAP" id="MF_00113">
    <property type="entry name" value="QueA"/>
    <property type="match status" value="1"/>
</dbReference>
<evidence type="ECO:0000256" key="2">
    <source>
        <dbReference type="ARBA" id="ARBA00004691"/>
    </source>
</evidence>
<protein>
    <recommendedName>
        <fullName evidence="11 13">S-adenosylmethionine:tRNA ribosyltransferase-isomerase</fullName>
        <ecNumber evidence="10 13">2.4.99.17</ecNumber>
    </recommendedName>
    <alternativeName>
        <fullName evidence="12 13">Queuosine biosynthesis protein QueA</fullName>
    </alternativeName>
</protein>
<keyword evidence="6 13" id="KW-0949">S-adenosyl-L-methionine</keyword>
<evidence type="ECO:0000256" key="3">
    <source>
        <dbReference type="ARBA" id="ARBA00011245"/>
    </source>
</evidence>
<dbReference type="NCBIfam" id="NF001140">
    <property type="entry name" value="PRK00147.1"/>
    <property type="match status" value="1"/>
</dbReference>
<proteinExistence type="inferred from homology"/>
<comment type="similarity">
    <text evidence="9 13">Belongs to the QueA family.</text>
</comment>
<gene>
    <name evidence="13 14" type="primary">queA</name>
    <name evidence="14" type="ORF">KGMB01110_24490</name>
</gene>
<dbReference type="EC" id="2.4.99.17" evidence="10 13"/>
<comment type="catalytic activity">
    <reaction evidence="8 13">
        <text>7-aminomethyl-7-carbaguanosine(34) in tRNA + S-adenosyl-L-methionine = epoxyqueuosine(34) in tRNA + adenine + L-methionine + 2 H(+)</text>
        <dbReference type="Rhea" id="RHEA:32155"/>
        <dbReference type="Rhea" id="RHEA-COMP:10342"/>
        <dbReference type="Rhea" id="RHEA-COMP:18582"/>
        <dbReference type="ChEBI" id="CHEBI:15378"/>
        <dbReference type="ChEBI" id="CHEBI:16708"/>
        <dbReference type="ChEBI" id="CHEBI:57844"/>
        <dbReference type="ChEBI" id="CHEBI:59789"/>
        <dbReference type="ChEBI" id="CHEBI:82833"/>
        <dbReference type="ChEBI" id="CHEBI:194443"/>
        <dbReference type="EC" id="2.4.99.17"/>
    </reaction>
</comment>
<dbReference type="SUPFAM" id="SSF111337">
    <property type="entry name" value="QueA-like"/>
    <property type="match status" value="1"/>
</dbReference>
<reference evidence="15" key="1">
    <citation type="submission" date="2018-09" db="EMBL/GenBank/DDBJ databases">
        <title>Draft Genome Sequence of Mediterraneibacter sp. KCTC 15684.</title>
        <authorList>
            <person name="Kim J.S."/>
            <person name="Han K.I."/>
            <person name="Suh M.K."/>
            <person name="Lee K.C."/>
            <person name="Eom M.K."/>
            <person name="Lee J.H."/>
            <person name="Park S.H."/>
            <person name="Kang S.W."/>
            <person name="Park J.E."/>
            <person name="Oh B.S."/>
            <person name="Yu S.Y."/>
            <person name="Choi S.H."/>
            <person name="Lee D.H."/>
            <person name="Yoon H."/>
            <person name="Kim B."/>
            <person name="Yang S.J."/>
            <person name="Lee J.S."/>
        </authorList>
    </citation>
    <scope>NUCLEOTIDE SEQUENCE [LARGE SCALE GENOMIC DNA]</scope>
    <source>
        <strain evidence="15">KCTC 15684</strain>
    </source>
</reference>
<evidence type="ECO:0000256" key="1">
    <source>
        <dbReference type="ARBA" id="ARBA00004496"/>
    </source>
</evidence>
<dbReference type="Proteomes" id="UP000265643">
    <property type="component" value="Unassembled WGS sequence"/>
</dbReference>
<comment type="subunit">
    <text evidence="3 13">Monomer.</text>
</comment>
<evidence type="ECO:0000256" key="11">
    <source>
        <dbReference type="ARBA" id="ARBA00069325"/>
    </source>
</evidence>
<keyword evidence="14" id="KW-0413">Isomerase</keyword>
<dbReference type="InterPro" id="IPR003699">
    <property type="entry name" value="QueA"/>
</dbReference>
<dbReference type="GO" id="GO:0051075">
    <property type="term" value="F:S-adenosylmethionine:tRNA ribosyltransferase-isomerase activity"/>
    <property type="evidence" value="ECO:0007669"/>
    <property type="project" value="UniProtKB-EC"/>
</dbReference>
<dbReference type="Gene3D" id="2.40.10.240">
    <property type="entry name" value="QueA-like"/>
    <property type="match status" value="1"/>
</dbReference>
<comment type="caution">
    <text evidence="14">The sequence shown here is derived from an EMBL/GenBank/DDBJ whole genome shotgun (WGS) entry which is preliminary data.</text>
</comment>
<dbReference type="NCBIfam" id="TIGR00113">
    <property type="entry name" value="queA"/>
    <property type="match status" value="1"/>
</dbReference>
<evidence type="ECO:0000256" key="8">
    <source>
        <dbReference type="ARBA" id="ARBA00052751"/>
    </source>
</evidence>
<evidence type="ECO:0000256" key="7">
    <source>
        <dbReference type="ARBA" id="ARBA00022785"/>
    </source>
</evidence>
<evidence type="ECO:0000256" key="5">
    <source>
        <dbReference type="ARBA" id="ARBA00022679"/>
    </source>
</evidence>
<evidence type="ECO:0000256" key="13">
    <source>
        <dbReference type="HAMAP-Rule" id="MF_00113"/>
    </source>
</evidence>
<evidence type="ECO:0000313" key="15">
    <source>
        <dbReference type="Proteomes" id="UP000265643"/>
    </source>
</evidence>
<dbReference type="RefSeq" id="WP_119298625.1">
    <property type="nucleotide sequence ID" value="NZ_BHGK01000001.1"/>
</dbReference>
<dbReference type="InterPro" id="IPR042119">
    <property type="entry name" value="QueA_dom2"/>
</dbReference>
<dbReference type="FunFam" id="2.40.10.240:FF:000002">
    <property type="entry name" value="S-adenosylmethionine:tRNA ribosyltransferase-isomerase"/>
    <property type="match status" value="1"/>
</dbReference>